<evidence type="ECO:0000256" key="1">
    <source>
        <dbReference type="SAM" id="MobiDB-lite"/>
    </source>
</evidence>
<dbReference type="EMBL" id="BGZK01000549">
    <property type="protein sequence ID" value="GBP49646.1"/>
    <property type="molecule type" value="Genomic_DNA"/>
</dbReference>
<evidence type="ECO:0000313" key="3">
    <source>
        <dbReference type="Proteomes" id="UP000299102"/>
    </source>
</evidence>
<gene>
    <name evidence="2" type="ORF">EVAR_37428_1</name>
</gene>
<protein>
    <submittedName>
        <fullName evidence="2">Uncharacterized protein</fullName>
    </submittedName>
</protein>
<feature type="region of interest" description="Disordered" evidence="1">
    <location>
        <begin position="34"/>
        <end position="61"/>
    </location>
</feature>
<feature type="region of interest" description="Disordered" evidence="1">
    <location>
        <begin position="102"/>
        <end position="131"/>
    </location>
</feature>
<keyword evidence="3" id="KW-1185">Reference proteome</keyword>
<accession>A0A4C1WE32</accession>
<feature type="compositionally biased region" description="Basic and acidic residues" evidence="1">
    <location>
        <begin position="104"/>
        <end position="117"/>
    </location>
</feature>
<dbReference type="Proteomes" id="UP000299102">
    <property type="component" value="Unassembled WGS sequence"/>
</dbReference>
<evidence type="ECO:0000313" key="2">
    <source>
        <dbReference type="EMBL" id="GBP49646.1"/>
    </source>
</evidence>
<comment type="caution">
    <text evidence="2">The sequence shown here is derived from an EMBL/GenBank/DDBJ whole genome shotgun (WGS) entry which is preliminary data.</text>
</comment>
<proteinExistence type="predicted"/>
<organism evidence="2 3">
    <name type="scientific">Eumeta variegata</name>
    <name type="common">Bagworm moth</name>
    <name type="synonym">Eumeta japonica</name>
    <dbReference type="NCBI Taxonomy" id="151549"/>
    <lineage>
        <taxon>Eukaryota</taxon>
        <taxon>Metazoa</taxon>
        <taxon>Ecdysozoa</taxon>
        <taxon>Arthropoda</taxon>
        <taxon>Hexapoda</taxon>
        <taxon>Insecta</taxon>
        <taxon>Pterygota</taxon>
        <taxon>Neoptera</taxon>
        <taxon>Endopterygota</taxon>
        <taxon>Lepidoptera</taxon>
        <taxon>Glossata</taxon>
        <taxon>Ditrysia</taxon>
        <taxon>Tineoidea</taxon>
        <taxon>Psychidae</taxon>
        <taxon>Oiketicinae</taxon>
        <taxon>Eumeta</taxon>
    </lineage>
</organism>
<sequence>MFSTGVHGLDVAVGRPSTDWTDYVVKVAGLSRSSCPWTKKKNKNHIDEPQRSRTRPDAPVYVNSGGVDSAISRLNGYRKNCRRLRVVARGAGRARCRAVPLAAERQKDKSAPEETWSHGRTRRRRRGFGSRSIRTCPHVINQLRSPDSGRDPVSCRTVRSFSRRQRGGHQLRPRKSFGFPYDRCYFLVSLYHELHSTDVSGRRDRRTSLTQIIREVSVTRYELVKSVINSGKGWGFIMKGQPNIQVSNGMRRGIAARRGRPVEAHLSAGRRPLRTPFYHASVIIPTCMIIKETDT</sequence>
<feature type="compositionally biased region" description="Basic residues" evidence="1">
    <location>
        <begin position="119"/>
        <end position="128"/>
    </location>
</feature>
<reference evidence="2 3" key="1">
    <citation type="journal article" date="2019" name="Commun. Biol.">
        <title>The bagworm genome reveals a unique fibroin gene that provides high tensile strength.</title>
        <authorList>
            <person name="Kono N."/>
            <person name="Nakamura H."/>
            <person name="Ohtoshi R."/>
            <person name="Tomita M."/>
            <person name="Numata K."/>
            <person name="Arakawa K."/>
        </authorList>
    </citation>
    <scope>NUCLEOTIDE SEQUENCE [LARGE SCALE GENOMIC DNA]</scope>
</reference>
<name>A0A4C1WE32_EUMVA</name>
<dbReference type="AlphaFoldDB" id="A0A4C1WE32"/>
<feature type="compositionally biased region" description="Basic and acidic residues" evidence="1">
    <location>
        <begin position="44"/>
        <end position="56"/>
    </location>
</feature>